<keyword evidence="2" id="KW-1185">Reference proteome</keyword>
<feature type="non-terminal residue" evidence="1">
    <location>
        <position position="68"/>
    </location>
</feature>
<accession>A0AAV7WA78</accession>
<sequence>ILAVCYVIIWWADPCLPPAWRWLPPCLVVVPHWRLGWYIGCLWEGSPLCHNLAVIAAGLATVLSPSPA</sequence>
<feature type="non-terminal residue" evidence="1">
    <location>
        <position position="1"/>
    </location>
</feature>
<dbReference type="Proteomes" id="UP001066276">
    <property type="component" value="Chromosome 1_2"/>
</dbReference>
<proteinExistence type="predicted"/>
<gene>
    <name evidence="1" type="ORF">NDU88_004383</name>
</gene>
<dbReference type="EMBL" id="JANPWB010000002">
    <property type="protein sequence ID" value="KAJ1209004.1"/>
    <property type="molecule type" value="Genomic_DNA"/>
</dbReference>
<organism evidence="1 2">
    <name type="scientific">Pleurodeles waltl</name>
    <name type="common">Iberian ribbed newt</name>
    <dbReference type="NCBI Taxonomy" id="8319"/>
    <lineage>
        <taxon>Eukaryota</taxon>
        <taxon>Metazoa</taxon>
        <taxon>Chordata</taxon>
        <taxon>Craniata</taxon>
        <taxon>Vertebrata</taxon>
        <taxon>Euteleostomi</taxon>
        <taxon>Amphibia</taxon>
        <taxon>Batrachia</taxon>
        <taxon>Caudata</taxon>
        <taxon>Salamandroidea</taxon>
        <taxon>Salamandridae</taxon>
        <taxon>Pleurodelinae</taxon>
        <taxon>Pleurodeles</taxon>
    </lineage>
</organism>
<dbReference type="AlphaFoldDB" id="A0AAV7WA78"/>
<evidence type="ECO:0000313" key="2">
    <source>
        <dbReference type="Proteomes" id="UP001066276"/>
    </source>
</evidence>
<reference evidence="1" key="1">
    <citation type="journal article" date="2022" name="bioRxiv">
        <title>Sequencing and chromosome-scale assembly of the giantPleurodeles waltlgenome.</title>
        <authorList>
            <person name="Brown T."/>
            <person name="Elewa A."/>
            <person name="Iarovenko S."/>
            <person name="Subramanian E."/>
            <person name="Araus A.J."/>
            <person name="Petzold A."/>
            <person name="Susuki M."/>
            <person name="Suzuki K.-i.T."/>
            <person name="Hayashi T."/>
            <person name="Toyoda A."/>
            <person name="Oliveira C."/>
            <person name="Osipova E."/>
            <person name="Leigh N.D."/>
            <person name="Simon A."/>
            <person name="Yun M.H."/>
        </authorList>
    </citation>
    <scope>NUCLEOTIDE SEQUENCE</scope>
    <source>
        <strain evidence="1">20211129_DDA</strain>
        <tissue evidence="1">Liver</tissue>
    </source>
</reference>
<name>A0AAV7WA78_PLEWA</name>
<comment type="caution">
    <text evidence="1">The sequence shown here is derived from an EMBL/GenBank/DDBJ whole genome shotgun (WGS) entry which is preliminary data.</text>
</comment>
<evidence type="ECO:0000313" key="1">
    <source>
        <dbReference type="EMBL" id="KAJ1209004.1"/>
    </source>
</evidence>
<protein>
    <submittedName>
        <fullName evidence="1">Uncharacterized protein</fullName>
    </submittedName>
</protein>